<dbReference type="Pfam" id="PF13771">
    <property type="entry name" value="zf-HC5HC2H"/>
    <property type="match status" value="1"/>
</dbReference>
<dbReference type="AlphaFoldDB" id="A0A7J6WG19"/>
<evidence type="ECO:0000313" key="3">
    <source>
        <dbReference type="Proteomes" id="UP000554482"/>
    </source>
</evidence>
<protein>
    <submittedName>
        <fullName evidence="2">Phd finger family protein</fullName>
    </submittedName>
</protein>
<dbReference type="InterPro" id="IPR050701">
    <property type="entry name" value="Histone_Mod_Regulator"/>
</dbReference>
<proteinExistence type="predicted"/>
<dbReference type="EMBL" id="JABWDY010017425">
    <property type="protein sequence ID" value="KAF5195365.1"/>
    <property type="molecule type" value="Genomic_DNA"/>
</dbReference>
<sequence>MLVLTCYDANLTDSCRQGYRLEERITPWEEMAIVSSTILLHSTLIILCFAVLRYGWAFAALLILTFTTPDVTFGTCRTAFHPLCSREAKHKIELLETVLKGRDLCCICCQRIGLCIKCNYGNCQSTFHPSYARNAGYYMYVRTSGGKLLHKAYCDRHSMEQKEKAETQQHGPEELKAVKQIQIRYKQYSLVNLRWERLMDE</sequence>
<gene>
    <name evidence="2" type="ORF">FRX31_015048</name>
</gene>
<accession>A0A7J6WG19</accession>
<evidence type="ECO:0000313" key="2">
    <source>
        <dbReference type="EMBL" id="KAF5195365.1"/>
    </source>
</evidence>
<reference evidence="2 3" key="1">
    <citation type="submission" date="2020-06" db="EMBL/GenBank/DDBJ databases">
        <title>Transcriptomic and genomic resources for Thalictrum thalictroides and T. hernandezii: Facilitating candidate gene discovery in an emerging model plant lineage.</title>
        <authorList>
            <person name="Arias T."/>
            <person name="Riano-Pachon D.M."/>
            <person name="Di Stilio V.S."/>
        </authorList>
    </citation>
    <scope>NUCLEOTIDE SEQUENCE [LARGE SCALE GENOMIC DNA]</scope>
    <source>
        <strain evidence="3">cv. WT478/WT964</strain>
        <tissue evidence="2">Leaves</tissue>
    </source>
</reference>
<dbReference type="PANTHER" id="PTHR13793">
    <property type="entry name" value="PHD FINGER PROTEINS"/>
    <property type="match status" value="1"/>
</dbReference>
<dbReference type="GO" id="GO:0006357">
    <property type="term" value="P:regulation of transcription by RNA polymerase II"/>
    <property type="evidence" value="ECO:0007669"/>
    <property type="project" value="TreeGrafter"/>
</dbReference>
<evidence type="ECO:0000256" key="1">
    <source>
        <dbReference type="SAM" id="Phobius"/>
    </source>
</evidence>
<dbReference type="Proteomes" id="UP000554482">
    <property type="component" value="Unassembled WGS sequence"/>
</dbReference>
<dbReference type="InterPro" id="IPR013083">
    <property type="entry name" value="Znf_RING/FYVE/PHD"/>
</dbReference>
<name>A0A7J6WG19_THATH</name>
<keyword evidence="1" id="KW-1133">Transmembrane helix</keyword>
<organism evidence="2 3">
    <name type="scientific">Thalictrum thalictroides</name>
    <name type="common">Rue-anemone</name>
    <name type="synonym">Anemone thalictroides</name>
    <dbReference type="NCBI Taxonomy" id="46969"/>
    <lineage>
        <taxon>Eukaryota</taxon>
        <taxon>Viridiplantae</taxon>
        <taxon>Streptophyta</taxon>
        <taxon>Embryophyta</taxon>
        <taxon>Tracheophyta</taxon>
        <taxon>Spermatophyta</taxon>
        <taxon>Magnoliopsida</taxon>
        <taxon>Ranunculales</taxon>
        <taxon>Ranunculaceae</taxon>
        <taxon>Thalictroideae</taxon>
        <taxon>Thalictrum</taxon>
    </lineage>
</organism>
<dbReference type="Gene3D" id="3.30.40.10">
    <property type="entry name" value="Zinc/RING finger domain, C3HC4 (zinc finger)"/>
    <property type="match status" value="1"/>
</dbReference>
<feature type="transmembrane region" description="Helical" evidence="1">
    <location>
        <begin position="31"/>
        <end position="52"/>
    </location>
</feature>
<keyword evidence="1" id="KW-0812">Transmembrane</keyword>
<dbReference type="OrthoDB" id="20839at2759"/>
<comment type="caution">
    <text evidence="2">The sequence shown here is derived from an EMBL/GenBank/DDBJ whole genome shotgun (WGS) entry which is preliminary data.</text>
</comment>
<keyword evidence="1" id="KW-0472">Membrane</keyword>
<dbReference type="PANTHER" id="PTHR13793:SF107">
    <property type="entry name" value="BROMODOMAIN-CONTAINING PROTEIN HOMOLOG"/>
    <property type="match status" value="1"/>
</dbReference>
<keyword evidence="3" id="KW-1185">Reference proteome</keyword>